<gene>
    <name evidence="2" type="ORF">NCTC10918_01539</name>
</gene>
<evidence type="ECO:0000313" key="3">
    <source>
        <dbReference type="Proteomes" id="UP000270988"/>
    </source>
</evidence>
<accession>A0A448UWE0</accession>
<evidence type="ECO:0000256" key="1">
    <source>
        <dbReference type="SAM" id="MobiDB-lite"/>
    </source>
</evidence>
<organism evidence="2 3">
    <name type="scientific">Rothia dentocariosa</name>
    <dbReference type="NCBI Taxonomy" id="2047"/>
    <lineage>
        <taxon>Bacteria</taxon>
        <taxon>Bacillati</taxon>
        <taxon>Actinomycetota</taxon>
        <taxon>Actinomycetes</taxon>
        <taxon>Micrococcales</taxon>
        <taxon>Micrococcaceae</taxon>
        <taxon>Rothia</taxon>
    </lineage>
</organism>
<sequence>MCESASGARASVAASEAARGSHFTQSMVKFATAGLALGPPRRRMGASLN</sequence>
<proteinExistence type="predicted"/>
<dbReference type="EMBL" id="LR134521">
    <property type="protein sequence ID" value="VEJ30262.1"/>
    <property type="molecule type" value="Genomic_DNA"/>
</dbReference>
<reference evidence="2 3" key="1">
    <citation type="submission" date="2018-12" db="EMBL/GenBank/DDBJ databases">
        <authorList>
            <consortium name="Pathogen Informatics"/>
        </authorList>
    </citation>
    <scope>NUCLEOTIDE SEQUENCE [LARGE SCALE GENOMIC DNA]</scope>
    <source>
        <strain evidence="2 3">NCTC10918</strain>
    </source>
</reference>
<evidence type="ECO:0000313" key="2">
    <source>
        <dbReference type="EMBL" id="VEJ30262.1"/>
    </source>
</evidence>
<dbReference type="Proteomes" id="UP000270988">
    <property type="component" value="Chromosome"/>
</dbReference>
<feature type="region of interest" description="Disordered" evidence="1">
    <location>
        <begin position="1"/>
        <end position="21"/>
    </location>
</feature>
<dbReference type="AlphaFoldDB" id="A0A448UWE0"/>
<name>A0A448UWE0_9MICC</name>
<protein>
    <submittedName>
        <fullName evidence="2">Uncharacterized protein</fullName>
    </submittedName>
</protein>